<gene>
    <name evidence="2" type="ORF">B5G02_08510</name>
</gene>
<evidence type="ECO:0000256" key="1">
    <source>
        <dbReference type="SAM" id="Phobius"/>
    </source>
</evidence>
<feature type="transmembrane region" description="Helical" evidence="1">
    <location>
        <begin position="21"/>
        <end position="42"/>
    </location>
</feature>
<dbReference type="AlphaFoldDB" id="A0A1Y3XM21"/>
<keyword evidence="3" id="KW-1185">Reference proteome</keyword>
<sequence length="105" mass="11501">MEDMSNGRKVVSSVDRFLDRAGSLFGTIFAVVATLLSELFGFVVHTTAGKIIAVFVTLLIIANVAPELAQQISQAVGIGLALVIVIPIIVVIAILWWLYNKFWWL</sequence>
<protein>
    <submittedName>
        <fullName evidence="2">Uncharacterized protein</fullName>
    </submittedName>
</protein>
<organism evidence="2 3">
    <name type="scientific">[Collinsella] massiliensis</name>
    <dbReference type="NCBI Taxonomy" id="1232426"/>
    <lineage>
        <taxon>Bacteria</taxon>
        <taxon>Bacillati</taxon>
        <taxon>Actinomycetota</taxon>
        <taxon>Coriobacteriia</taxon>
        <taxon>Coriobacteriales</taxon>
        <taxon>Coriobacteriaceae</taxon>
        <taxon>Enorma</taxon>
    </lineage>
</organism>
<evidence type="ECO:0000313" key="2">
    <source>
        <dbReference type="EMBL" id="OUN86582.1"/>
    </source>
</evidence>
<dbReference type="RefSeq" id="WP_094335902.1">
    <property type="nucleotide sequence ID" value="NZ_NFIE01000020.1"/>
</dbReference>
<reference evidence="3" key="1">
    <citation type="submission" date="2017-04" db="EMBL/GenBank/DDBJ databases">
        <title>Function of individual gut microbiota members based on whole genome sequencing of pure cultures obtained from chicken caecum.</title>
        <authorList>
            <person name="Medvecky M."/>
            <person name="Cejkova D."/>
            <person name="Polansky O."/>
            <person name="Karasova D."/>
            <person name="Kubasova T."/>
            <person name="Cizek A."/>
            <person name="Rychlik I."/>
        </authorList>
    </citation>
    <scope>NUCLEOTIDE SEQUENCE [LARGE SCALE GENOMIC DNA]</scope>
    <source>
        <strain evidence="3">An5</strain>
    </source>
</reference>
<dbReference type="Proteomes" id="UP000195781">
    <property type="component" value="Unassembled WGS sequence"/>
</dbReference>
<name>A0A1Y3XM21_9ACTN</name>
<keyword evidence="1" id="KW-0472">Membrane</keyword>
<accession>A0A1Y3XM21</accession>
<comment type="caution">
    <text evidence="2">The sequence shown here is derived from an EMBL/GenBank/DDBJ whole genome shotgun (WGS) entry which is preliminary data.</text>
</comment>
<feature type="transmembrane region" description="Helical" evidence="1">
    <location>
        <begin position="48"/>
        <end position="65"/>
    </location>
</feature>
<proteinExistence type="predicted"/>
<dbReference type="EMBL" id="NFIE01000020">
    <property type="protein sequence ID" value="OUN86582.1"/>
    <property type="molecule type" value="Genomic_DNA"/>
</dbReference>
<keyword evidence="1" id="KW-0812">Transmembrane</keyword>
<evidence type="ECO:0000313" key="3">
    <source>
        <dbReference type="Proteomes" id="UP000195781"/>
    </source>
</evidence>
<feature type="transmembrane region" description="Helical" evidence="1">
    <location>
        <begin position="77"/>
        <end position="99"/>
    </location>
</feature>
<keyword evidence="1" id="KW-1133">Transmembrane helix</keyword>